<dbReference type="InterPro" id="IPR004299">
    <property type="entry name" value="MBOAT_fam"/>
</dbReference>
<evidence type="ECO:0000256" key="8">
    <source>
        <dbReference type="SAM" id="Phobius"/>
    </source>
</evidence>
<reference evidence="9 10" key="1">
    <citation type="journal article" date="2019" name="Appl. Environ. Microbiol.">
        <title>Clostridium scindens ATCC 35704: integration of nutritional requirements, the complete genome sequence, and global transcriptional responses to bile acids.</title>
        <authorList>
            <person name="Devendran S."/>
            <person name="Shrestha R."/>
            <person name="Alves J.M.P."/>
            <person name="Wolf P.G."/>
            <person name="Ly L."/>
            <person name="Hernandez A.G."/>
            <person name="Mendez-Garcia C."/>
            <person name="Inboden A."/>
            <person name="Wiley J."/>
            <person name="Paul O."/>
            <person name="Allen A."/>
            <person name="Springer E."/>
            <person name="Wright C.L."/>
            <person name="Fields C.J."/>
            <person name="Daniel S.L."/>
            <person name="Ridlon J.M."/>
        </authorList>
    </citation>
    <scope>NUCLEOTIDE SEQUENCE [LARGE SCALE GENOMIC DNA]</scope>
    <source>
        <strain evidence="9 10">ATCC 35704</strain>
    </source>
</reference>
<comment type="similarity">
    <text evidence="2 7">Belongs to the membrane-bound acyltransferase family.</text>
</comment>
<dbReference type="RefSeq" id="WP_009249179.1">
    <property type="nucleotide sequence ID" value="NZ_CP036170.1"/>
</dbReference>
<dbReference type="GO" id="GO:0005886">
    <property type="term" value="C:plasma membrane"/>
    <property type="evidence" value="ECO:0007669"/>
    <property type="project" value="UniProtKB-SubCell"/>
</dbReference>
<dbReference type="Proteomes" id="UP000289664">
    <property type="component" value="Chromosome"/>
</dbReference>
<evidence type="ECO:0000256" key="7">
    <source>
        <dbReference type="PIRNR" id="PIRNR016636"/>
    </source>
</evidence>
<dbReference type="GO" id="GO:0042121">
    <property type="term" value="P:alginic acid biosynthetic process"/>
    <property type="evidence" value="ECO:0007669"/>
    <property type="project" value="InterPro"/>
</dbReference>
<keyword evidence="7 9" id="KW-0012">Acyltransferase</keyword>
<keyword evidence="10" id="KW-1185">Reference proteome</keyword>
<dbReference type="GeneID" id="62697838"/>
<evidence type="ECO:0000256" key="3">
    <source>
        <dbReference type="ARBA" id="ARBA00022475"/>
    </source>
</evidence>
<evidence type="ECO:0000256" key="6">
    <source>
        <dbReference type="ARBA" id="ARBA00023136"/>
    </source>
</evidence>
<dbReference type="PIRSF" id="PIRSF500217">
    <property type="entry name" value="AlgI"/>
    <property type="match status" value="1"/>
</dbReference>
<feature type="transmembrane region" description="Helical" evidence="8">
    <location>
        <begin position="122"/>
        <end position="144"/>
    </location>
</feature>
<keyword evidence="3 7" id="KW-1003">Cell membrane</keyword>
<dbReference type="Pfam" id="PF03062">
    <property type="entry name" value="MBOAT"/>
    <property type="match status" value="1"/>
</dbReference>
<evidence type="ECO:0000256" key="2">
    <source>
        <dbReference type="ARBA" id="ARBA00010323"/>
    </source>
</evidence>
<dbReference type="AlphaFoldDB" id="A0A494WTH5"/>
<dbReference type="PANTHER" id="PTHR13285">
    <property type="entry name" value="ACYLTRANSFERASE"/>
    <property type="match status" value="1"/>
</dbReference>
<dbReference type="InterPro" id="IPR028362">
    <property type="entry name" value="AlgI"/>
</dbReference>
<evidence type="ECO:0000313" key="10">
    <source>
        <dbReference type="Proteomes" id="UP000289664"/>
    </source>
</evidence>
<protein>
    <submittedName>
        <fullName evidence="9">Peptidoglycan O-acetyltransferase</fullName>
        <ecNumber evidence="9">2.3.1.-</ecNumber>
    </submittedName>
</protein>
<keyword evidence="4 8" id="KW-0812">Transmembrane</keyword>
<name>A0A494WTH5_CLOS5</name>
<dbReference type="InterPro" id="IPR024194">
    <property type="entry name" value="Ac/AlaTfrase_AlgI/DltB"/>
</dbReference>
<feature type="transmembrane region" description="Helical" evidence="8">
    <location>
        <begin position="325"/>
        <end position="343"/>
    </location>
</feature>
<keyword evidence="6 7" id="KW-0472">Membrane</keyword>
<dbReference type="InterPro" id="IPR051085">
    <property type="entry name" value="MB_O-acyltransferase"/>
</dbReference>
<comment type="subcellular location">
    <subcellularLocation>
        <location evidence="1">Cell membrane</location>
        <topology evidence="1">Multi-pass membrane protein</topology>
    </subcellularLocation>
</comment>
<keyword evidence="5 8" id="KW-1133">Transmembrane helix</keyword>
<dbReference type="EMBL" id="CP036170">
    <property type="protein sequence ID" value="QBF76248.1"/>
    <property type="molecule type" value="Genomic_DNA"/>
</dbReference>
<feature type="transmembrane region" description="Helical" evidence="8">
    <location>
        <begin position="84"/>
        <end position="102"/>
    </location>
</feature>
<feature type="transmembrane region" description="Helical" evidence="8">
    <location>
        <begin position="391"/>
        <end position="416"/>
    </location>
</feature>
<sequence length="508" mass="58317">MSLISMEFLIFVGIAVIGYYLIPKRFQWIWLLIFSYIYYASSGIKILFFLLYTTITTYGTGRLLDRVNHKELPRNEAKSRKRRILIGCLLLNFGMLAVLKYTNFAIENVNAIFHAGISFQKLILPLGISFYTFQSMGYIIDVYWGKYEAEKNPFRFALFVSFFPQLLQGPIGRFDRLARQLYEQHSFDLLKAQYALQLMLWGFFKKLVLADRAAVVVNQVFQNYTQYSGVTNIVAVLMYSIQLYMDFSGGMDVVMGVAALFGVELDQNFKRPYFATSITDFWHRWHITLGTWMKDYIFYPVSLSKWMGKFGKWSKKAFGKKTGRVVPICVANIIVFLVVGIWHGAAWKYIAYGLYNGLIIAISSLLAPLYRKGFEKFHINPKSGAWHVVQILRTFLLVNISWYFDMAVSLSAAFAMMKSTVTGFSLATLTDGSLMMLGLDKLDYMILAMGCLVVFLISFLKERGIQIRESLGRKPLVIRWAVYGMLVFGIPMFGYVMTTTGGFIYAQF</sequence>
<evidence type="ECO:0000256" key="5">
    <source>
        <dbReference type="ARBA" id="ARBA00022989"/>
    </source>
</evidence>
<gene>
    <name evidence="9" type="primary">patA_3</name>
    <name evidence="9" type="ORF">HDCHBGLK_03665</name>
</gene>
<dbReference type="OrthoDB" id="9805788at2"/>
<feature type="transmembrane region" description="Helical" evidence="8">
    <location>
        <begin position="28"/>
        <end position="52"/>
    </location>
</feature>
<feature type="transmembrane region" description="Helical" evidence="8">
    <location>
        <begin position="5"/>
        <end position="22"/>
    </location>
</feature>
<dbReference type="PIRSF" id="PIRSF016636">
    <property type="entry name" value="AlgI_DltB"/>
    <property type="match status" value="1"/>
</dbReference>
<organism evidence="9 10">
    <name type="scientific">Clostridium scindens (strain ATCC 35704 / DSM 5676 / VPI 13733 / 19)</name>
    <dbReference type="NCBI Taxonomy" id="411468"/>
    <lineage>
        <taxon>Bacteria</taxon>
        <taxon>Bacillati</taxon>
        <taxon>Bacillota</taxon>
        <taxon>Clostridia</taxon>
        <taxon>Lachnospirales</taxon>
        <taxon>Lachnospiraceae</taxon>
    </lineage>
</organism>
<feature type="transmembrane region" description="Helical" evidence="8">
    <location>
        <begin position="442"/>
        <end position="460"/>
    </location>
</feature>
<evidence type="ECO:0000256" key="1">
    <source>
        <dbReference type="ARBA" id="ARBA00004651"/>
    </source>
</evidence>
<dbReference type="EC" id="2.3.1.-" evidence="9"/>
<feature type="transmembrane region" description="Helical" evidence="8">
    <location>
        <begin position="349"/>
        <end position="370"/>
    </location>
</feature>
<dbReference type="PANTHER" id="PTHR13285:SF18">
    <property type="entry name" value="PROTEIN-CYSTEINE N-PALMITOYLTRANSFERASE RASP"/>
    <property type="match status" value="1"/>
</dbReference>
<evidence type="ECO:0000256" key="4">
    <source>
        <dbReference type="ARBA" id="ARBA00022692"/>
    </source>
</evidence>
<accession>A0A494WTH5</accession>
<evidence type="ECO:0000313" key="9">
    <source>
        <dbReference type="EMBL" id="QBF76248.1"/>
    </source>
</evidence>
<proteinExistence type="inferred from homology"/>
<keyword evidence="7 9" id="KW-0808">Transferase</keyword>
<dbReference type="GO" id="GO:0016746">
    <property type="term" value="F:acyltransferase activity"/>
    <property type="evidence" value="ECO:0007669"/>
    <property type="project" value="UniProtKB-KW"/>
</dbReference>
<feature type="transmembrane region" description="Helical" evidence="8">
    <location>
        <begin position="480"/>
        <end position="506"/>
    </location>
</feature>
<dbReference type="KEGG" id="csci:HDCHBGLK_03665"/>